<evidence type="ECO:0000256" key="4">
    <source>
        <dbReference type="ARBA" id="ARBA00030169"/>
    </source>
</evidence>
<evidence type="ECO:0000256" key="3">
    <source>
        <dbReference type="ARBA" id="ARBA00029596"/>
    </source>
</evidence>
<dbReference type="Proteomes" id="UP000477911">
    <property type="component" value="Unassembled WGS sequence"/>
</dbReference>
<name>A0A6L7G5K2_9RHOB</name>
<evidence type="ECO:0000256" key="5">
    <source>
        <dbReference type="PIRSR" id="PIRSR605493-1"/>
    </source>
</evidence>
<gene>
    <name evidence="6" type="ORF">GR170_16330</name>
</gene>
<dbReference type="CDD" id="cd16841">
    <property type="entry name" value="RraA_family"/>
    <property type="match status" value="1"/>
</dbReference>
<reference evidence="6 7" key="1">
    <citation type="submission" date="2019-12" db="EMBL/GenBank/DDBJ databases">
        <authorList>
            <person name="Li M."/>
        </authorList>
    </citation>
    <scope>NUCLEOTIDE SEQUENCE [LARGE SCALE GENOMIC DNA]</scope>
    <source>
        <strain evidence="6 7">GBMRC 2024</strain>
    </source>
</reference>
<accession>A0A6L7G5K2</accession>
<organism evidence="6 7">
    <name type="scientific">Pseudooceanicola albus</name>
    <dbReference type="NCBI Taxonomy" id="2692189"/>
    <lineage>
        <taxon>Bacteria</taxon>
        <taxon>Pseudomonadati</taxon>
        <taxon>Pseudomonadota</taxon>
        <taxon>Alphaproteobacteria</taxon>
        <taxon>Rhodobacterales</taxon>
        <taxon>Paracoccaceae</taxon>
        <taxon>Pseudooceanicola</taxon>
    </lineage>
</organism>
<dbReference type="SUPFAM" id="SSF89562">
    <property type="entry name" value="RraA-like"/>
    <property type="match status" value="1"/>
</dbReference>
<comment type="caution">
    <text evidence="6">The sequence shown here is derived from an EMBL/GenBank/DDBJ whole genome shotgun (WGS) entry which is preliminary data.</text>
</comment>
<evidence type="ECO:0000256" key="2">
    <source>
        <dbReference type="ARBA" id="ARBA00016549"/>
    </source>
</evidence>
<feature type="binding site" evidence="5">
    <location>
        <position position="112"/>
    </location>
    <ligand>
        <name>Mg(2+)</name>
        <dbReference type="ChEBI" id="CHEBI:18420"/>
    </ligand>
</feature>
<comment type="cofactor">
    <cofactor evidence="1">
        <name>a divalent metal cation</name>
        <dbReference type="ChEBI" id="CHEBI:60240"/>
    </cofactor>
</comment>
<dbReference type="RefSeq" id="WP_160895531.1">
    <property type="nucleotide sequence ID" value="NZ_WUMU01000018.1"/>
</dbReference>
<keyword evidence="5" id="KW-0479">Metal-binding</keyword>
<dbReference type="PANTHER" id="PTHR33254">
    <property type="entry name" value="4-HYDROXY-4-METHYL-2-OXOGLUTARATE ALDOLASE 3-RELATED"/>
    <property type="match status" value="1"/>
</dbReference>
<dbReference type="NCBIfam" id="NF004850">
    <property type="entry name" value="PRK06201.1"/>
    <property type="match status" value="1"/>
</dbReference>
<dbReference type="Pfam" id="PF03737">
    <property type="entry name" value="RraA-like"/>
    <property type="match status" value="1"/>
</dbReference>
<dbReference type="Gene3D" id="3.50.30.40">
    <property type="entry name" value="Ribonuclease E inhibitor RraA/RraA-like"/>
    <property type="match status" value="1"/>
</dbReference>
<dbReference type="InterPro" id="IPR005493">
    <property type="entry name" value="RraA/RraA-like"/>
</dbReference>
<proteinExistence type="predicted"/>
<keyword evidence="5" id="KW-0460">Magnesium</keyword>
<feature type="binding site" evidence="5">
    <location>
        <position position="111"/>
    </location>
    <ligand>
        <name>substrate</name>
    </ligand>
</feature>
<evidence type="ECO:0000313" key="7">
    <source>
        <dbReference type="Proteomes" id="UP000477911"/>
    </source>
</evidence>
<evidence type="ECO:0000313" key="6">
    <source>
        <dbReference type="EMBL" id="MXN19405.1"/>
    </source>
</evidence>
<comment type="cofactor">
    <cofactor evidence="5">
        <name>Mg(2+)</name>
        <dbReference type="ChEBI" id="CHEBI:18420"/>
    </cofactor>
</comment>
<dbReference type="EMBL" id="WUMU01000018">
    <property type="protein sequence ID" value="MXN19405.1"/>
    <property type="molecule type" value="Genomic_DNA"/>
</dbReference>
<keyword evidence="7" id="KW-1185">Reference proteome</keyword>
<dbReference type="AlphaFoldDB" id="A0A6L7G5K2"/>
<sequence>MSMTETQIDALVKGFATCAVANVSDNLNRMVGARGLLPYHRGGSMCGRALTVRTAPGDNAAIHRAFDQVRPGDVVVVDGAGYLDRALTGGIMAAIARSRGAVGLVVDGAIRDVEEIAAGDFPVFARGISHLGPYKNGPGEIGVPVSIGGMLVSPGDIVLGDADGIVAFAPAIGPTLLEATRAQARKEAEIMAQIAAGTYIGAYAK</sequence>
<feature type="binding site" evidence="5">
    <location>
        <begin position="89"/>
        <end position="92"/>
    </location>
    <ligand>
        <name>substrate</name>
    </ligand>
</feature>
<evidence type="ECO:0000256" key="1">
    <source>
        <dbReference type="ARBA" id="ARBA00001968"/>
    </source>
</evidence>
<dbReference type="GO" id="GO:0046872">
    <property type="term" value="F:metal ion binding"/>
    <property type="evidence" value="ECO:0007669"/>
    <property type="project" value="UniProtKB-KW"/>
</dbReference>
<protein>
    <recommendedName>
        <fullName evidence="2">Putative 4-hydroxy-4-methyl-2-oxoglutarate aldolase</fullName>
    </recommendedName>
    <alternativeName>
        <fullName evidence="3">Regulator of ribonuclease activity homolog</fullName>
    </alternativeName>
    <alternativeName>
        <fullName evidence="4">RraA-like protein</fullName>
    </alternativeName>
</protein>
<dbReference type="InterPro" id="IPR036704">
    <property type="entry name" value="RraA/RraA-like_sf"/>
</dbReference>
<dbReference type="PANTHER" id="PTHR33254:SF4">
    <property type="entry name" value="4-HYDROXY-4-METHYL-2-OXOGLUTARATE ALDOLASE 3-RELATED"/>
    <property type="match status" value="1"/>
</dbReference>